<dbReference type="Proteomes" id="UP000515163">
    <property type="component" value="Unplaced"/>
</dbReference>
<organism evidence="16 17">
    <name type="scientific">Actinia tenebrosa</name>
    <name type="common">Australian red waratah sea anemone</name>
    <dbReference type="NCBI Taxonomy" id="6105"/>
    <lineage>
        <taxon>Eukaryota</taxon>
        <taxon>Metazoa</taxon>
        <taxon>Cnidaria</taxon>
        <taxon>Anthozoa</taxon>
        <taxon>Hexacorallia</taxon>
        <taxon>Actiniaria</taxon>
        <taxon>Actiniidae</taxon>
        <taxon>Actinia</taxon>
    </lineage>
</organism>
<dbReference type="InterPro" id="IPR011009">
    <property type="entry name" value="Kinase-like_dom_sf"/>
</dbReference>
<keyword evidence="5" id="KW-0808">Transferase</keyword>
<evidence type="ECO:0000256" key="12">
    <source>
        <dbReference type="ARBA" id="ARBA00047899"/>
    </source>
</evidence>
<evidence type="ECO:0000256" key="1">
    <source>
        <dbReference type="ARBA" id="ARBA00001946"/>
    </source>
</evidence>
<gene>
    <name evidence="17" type="primary">LOC116294836</name>
</gene>
<dbReference type="AlphaFoldDB" id="A0A6P8I0G4"/>
<dbReference type="FunCoup" id="A0A6P8I0G4">
    <property type="interactions" value="2695"/>
</dbReference>
<comment type="catalytic activity">
    <reaction evidence="13">
        <text>L-seryl-[protein] + ATP = O-phospho-L-seryl-[protein] + ADP + H(+)</text>
        <dbReference type="Rhea" id="RHEA:17989"/>
        <dbReference type="Rhea" id="RHEA-COMP:9863"/>
        <dbReference type="Rhea" id="RHEA-COMP:11604"/>
        <dbReference type="ChEBI" id="CHEBI:15378"/>
        <dbReference type="ChEBI" id="CHEBI:29999"/>
        <dbReference type="ChEBI" id="CHEBI:30616"/>
        <dbReference type="ChEBI" id="CHEBI:83421"/>
        <dbReference type="ChEBI" id="CHEBI:456216"/>
        <dbReference type="EC" id="2.7.11.1"/>
    </reaction>
</comment>
<comment type="similarity">
    <text evidence="2">Belongs to the protein kinase superfamily. CAMK Ser/Thr protein kinase family.</text>
</comment>
<feature type="compositionally biased region" description="Polar residues" evidence="14">
    <location>
        <begin position="62"/>
        <end position="83"/>
    </location>
</feature>
<evidence type="ECO:0000256" key="6">
    <source>
        <dbReference type="ARBA" id="ARBA00022723"/>
    </source>
</evidence>
<dbReference type="SUPFAM" id="SSF56112">
    <property type="entry name" value="Protein kinase-like (PK-like)"/>
    <property type="match status" value="1"/>
</dbReference>
<name>A0A6P8I0G4_ACTTE</name>
<keyword evidence="10" id="KW-0460">Magnesium</keyword>
<dbReference type="Gene3D" id="3.30.200.20">
    <property type="entry name" value="Phosphorylase Kinase, domain 1"/>
    <property type="match status" value="1"/>
</dbReference>
<dbReference type="Pfam" id="PF00069">
    <property type="entry name" value="Pkinase"/>
    <property type="match status" value="1"/>
</dbReference>
<evidence type="ECO:0000313" key="17">
    <source>
        <dbReference type="RefSeq" id="XP_031558367.1"/>
    </source>
</evidence>
<evidence type="ECO:0000256" key="13">
    <source>
        <dbReference type="ARBA" id="ARBA00048679"/>
    </source>
</evidence>
<evidence type="ECO:0000256" key="10">
    <source>
        <dbReference type="ARBA" id="ARBA00022842"/>
    </source>
</evidence>
<dbReference type="PANTHER" id="PTHR24349">
    <property type="entry name" value="SERINE/THREONINE-PROTEIN KINASE"/>
    <property type="match status" value="1"/>
</dbReference>
<comment type="catalytic activity">
    <reaction evidence="12">
        <text>L-threonyl-[protein] + ATP = O-phospho-L-threonyl-[protein] + ADP + H(+)</text>
        <dbReference type="Rhea" id="RHEA:46608"/>
        <dbReference type="Rhea" id="RHEA-COMP:11060"/>
        <dbReference type="Rhea" id="RHEA-COMP:11605"/>
        <dbReference type="ChEBI" id="CHEBI:15378"/>
        <dbReference type="ChEBI" id="CHEBI:30013"/>
        <dbReference type="ChEBI" id="CHEBI:30616"/>
        <dbReference type="ChEBI" id="CHEBI:61977"/>
        <dbReference type="ChEBI" id="CHEBI:456216"/>
        <dbReference type="EC" id="2.7.11.1"/>
    </reaction>
</comment>
<dbReference type="EC" id="2.7.11.1" evidence="3"/>
<keyword evidence="16" id="KW-1185">Reference proteome</keyword>
<keyword evidence="6" id="KW-0479">Metal-binding</keyword>
<dbReference type="GO" id="GO:0004674">
    <property type="term" value="F:protein serine/threonine kinase activity"/>
    <property type="evidence" value="ECO:0007669"/>
    <property type="project" value="UniProtKB-KW"/>
</dbReference>
<evidence type="ECO:0000259" key="15">
    <source>
        <dbReference type="PROSITE" id="PS50011"/>
    </source>
</evidence>
<evidence type="ECO:0000256" key="2">
    <source>
        <dbReference type="ARBA" id="ARBA00006692"/>
    </source>
</evidence>
<protein>
    <recommendedName>
        <fullName evidence="3">non-specific serine/threonine protein kinase</fullName>
        <ecNumber evidence="3">2.7.11.1</ecNumber>
    </recommendedName>
</protein>
<evidence type="ECO:0000256" key="3">
    <source>
        <dbReference type="ARBA" id="ARBA00012513"/>
    </source>
</evidence>
<dbReference type="KEGG" id="aten:116294836"/>
<dbReference type="GO" id="GO:0005524">
    <property type="term" value="F:ATP binding"/>
    <property type="evidence" value="ECO:0007669"/>
    <property type="project" value="UniProtKB-KW"/>
</dbReference>
<dbReference type="RefSeq" id="XP_031558367.1">
    <property type="nucleotide sequence ID" value="XM_031702507.1"/>
</dbReference>
<evidence type="ECO:0000256" key="8">
    <source>
        <dbReference type="ARBA" id="ARBA00022777"/>
    </source>
</evidence>
<proteinExistence type="inferred from homology"/>
<evidence type="ECO:0000256" key="9">
    <source>
        <dbReference type="ARBA" id="ARBA00022840"/>
    </source>
</evidence>
<dbReference type="PROSITE" id="PS50011">
    <property type="entry name" value="PROTEIN_KINASE_DOM"/>
    <property type="match status" value="1"/>
</dbReference>
<evidence type="ECO:0000256" key="4">
    <source>
        <dbReference type="ARBA" id="ARBA00022527"/>
    </source>
</evidence>
<feature type="domain" description="Protein kinase" evidence="15">
    <location>
        <begin position="153"/>
        <end position="435"/>
    </location>
</feature>
<reference evidence="17" key="1">
    <citation type="submission" date="2025-08" db="UniProtKB">
        <authorList>
            <consortium name="RefSeq"/>
        </authorList>
    </citation>
    <scope>IDENTIFICATION</scope>
</reference>
<dbReference type="InterPro" id="IPR008271">
    <property type="entry name" value="Ser/Thr_kinase_AS"/>
</dbReference>
<keyword evidence="4" id="KW-0723">Serine/threonine-protein kinase</keyword>
<evidence type="ECO:0000256" key="14">
    <source>
        <dbReference type="SAM" id="MobiDB-lite"/>
    </source>
</evidence>
<evidence type="ECO:0000313" key="16">
    <source>
        <dbReference type="Proteomes" id="UP000515163"/>
    </source>
</evidence>
<dbReference type="InterPro" id="IPR050205">
    <property type="entry name" value="CDPK_Ser/Thr_kinases"/>
</dbReference>
<keyword evidence="11" id="KW-0810">Translation regulation</keyword>
<dbReference type="FunFam" id="3.30.200.20:FF:000093">
    <property type="entry name" value="Putative map kinase-interacting serine/threonine-protein kinase 1"/>
    <property type="match status" value="1"/>
</dbReference>
<dbReference type="GeneID" id="116294836"/>
<dbReference type="OrthoDB" id="5794026at2759"/>
<sequence length="520" mass="58257">MSGDVRIAELIHSSKAFRLQDDSIAERPINRDCALEDLKKFRQSFKLHISTEEETSREKRFNNNNTGVISGISSEESFTPDTSSYEKKTDMSGVNMDDNKCQENKESLCNGDMDPPVEDIFQPPAISDNKVKKKKKKKRASDSLCGGFHDIYKLTGEVLGQGANTVVQSCINTMTNHEYAVKIVQKSARVERKRILNEIELLYHCKGHKNILECIEYFEDKDKFYMIFEKMKGGPLLKHIEKRKVFTEKEASMVVRDIACALDFLHQKGIAHRDLKPENILCACANQVSPVKICDFDLASGIDGLSTSVTTPELQTPVGSAEYMAPEVVEAFKTMATTYDKKCDLWSLGVILYIMLSGHPPFYGKCGSECGWEKGESCTACQEMLLQRIQESVYEFPGKEWEGISCHAKDLISHLLVRDATKRYTAEMVLGHPWIDMATHTVLATPTLLSRQSSTPNNLEEFAAEAVAMNRMVSQASAMALDDDSSIKSGGNRLKILGLSPPWKSGLAKRRAKLHELQNT</sequence>
<keyword evidence="7" id="KW-0547">Nucleotide-binding</keyword>
<dbReference type="InParanoid" id="A0A6P8I0G4"/>
<feature type="region of interest" description="Disordered" evidence="14">
    <location>
        <begin position="56"/>
        <end position="96"/>
    </location>
</feature>
<keyword evidence="8" id="KW-0418">Kinase</keyword>
<keyword evidence="9" id="KW-0067">ATP-binding</keyword>
<dbReference type="GO" id="GO:0046872">
    <property type="term" value="F:metal ion binding"/>
    <property type="evidence" value="ECO:0007669"/>
    <property type="project" value="UniProtKB-KW"/>
</dbReference>
<dbReference type="PROSITE" id="PS00108">
    <property type="entry name" value="PROTEIN_KINASE_ST"/>
    <property type="match status" value="1"/>
</dbReference>
<dbReference type="InterPro" id="IPR000719">
    <property type="entry name" value="Prot_kinase_dom"/>
</dbReference>
<dbReference type="GO" id="GO:0006417">
    <property type="term" value="P:regulation of translation"/>
    <property type="evidence" value="ECO:0007669"/>
    <property type="project" value="UniProtKB-KW"/>
</dbReference>
<dbReference type="SMART" id="SM00220">
    <property type="entry name" value="S_TKc"/>
    <property type="match status" value="1"/>
</dbReference>
<dbReference type="Gene3D" id="1.10.510.10">
    <property type="entry name" value="Transferase(Phosphotransferase) domain 1"/>
    <property type="match status" value="1"/>
</dbReference>
<accession>A0A6P8I0G4</accession>
<comment type="cofactor">
    <cofactor evidence="1">
        <name>Mg(2+)</name>
        <dbReference type="ChEBI" id="CHEBI:18420"/>
    </cofactor>
</comment>
<evidence type="ECO:0000256" key="5">
    <source>
        <dbReference type="ARBA" id="ARBA00022679"/>
    </source>
</evidence>
<dbReference type="FunFam" id="1.10.510.10:FF:000119">
    <property type="entry name" value="Putative map kinase-interacting serine/threonine-protein kinase 1"/>
    <property type="match status" value="1"/>
</dbReference>
<evidence type="ECO:0000256" key="7">
    <source>
        <dbReference type="ARBA" id="ARBA00022741"/>
    </source>
</evidence>
<evidence type="ECO:0000256" key="11">
    <source>
        <dbReference type="ARBA" id="ARBA00022845"/>
    </source>
</evidence>